<dbReference type="OrthoDB" id="9805316at2"/>
<accession>E6MEW0</accession>
<evidence type="ECO:0000256" key="5">
    <source>
        <dbReference type="ARBA" id="ARBA00022679"/>
    </source>
</evidence>
<dbReference type="AlphaFoldDB" id="E6MEW0"/>
<dbReference type="PROSITE" id="PS00444">
    <property type="entry name" value="POLYPRENYL_SYNTHASE_2"/>
    <property type="match status" value="1"/>
</dbReference>
<dbReference type="PROSITE" id="PS00723">
    <property type="entry name" value="POLYPRENYL_SYNTHASE_1"/>
    <property type="match status" value="1"/>
</dbReference>
<evidence type="ECO:0000256" key="2">
    <source>
        <dbReference type="ARBA" id="ARBA00006706"/>
    </source>
</evidence>
<comment type="caution">
    <text evidence="13">The sequence shown here is derived from an EMBL/GenBank/DDBJ whole genome shotgun (WGS) entry which is preliminary data.</text>
</comment>
<evidence type="ECO:0000256" key="7">
    <source>
        <dbReference type="ARBA" id="ARBA00022842"/>
    </source>
</evidence>
<dbReference type="InterPro" id="IPR033749">
    <property type="entry name" value="Polyprenyl_synt_CS"/>
</dbReference>
<dbReference type="STRING" id="887929.HMP0721_0543"/>
<dbReference type="InterPro" id="IPR008949">
    <property type="entry name" value="Isoprenoid_synthase_dom_sf"/>
</dbReference>
<keyword evidence="14" id="KW-1185">Reference proteome</keyword>
<evidence type="ECO:0000256" key="3">
    <source>
        <dbReference type="ARBA" id="ARBA00012439"/>
    </source>
</evidence>
<dbReference type="Pfam" id="PF00348">
    <property type="entry name" value="polyprenyl_synt"/>
    <property type="match status" value="1"/>
</dbReference>
<evidence type="ECO:0000256" key="6">
    <source>
        <dbReference type="ARBA" id="ARBA00022723"/>
    </source>
</evidence>
<organism evidence="13 14">
    <name type="scientific">Pseudoramibacter alactolyticus ATCC 23263</name>
    <dbReference type="NCBI Taxonomy" id="887929"/>
    <lineage>
        <taxon>Bacteria</taxon>
        <taxon>Bacillati</taxon>
        <taxon>Bacillota</taxon>
        <taxon>Clostridia</taxon>
        <taxon>Eubacteriales</taxon>
        <taxon>Eubacteriaceae</taxon>
        <taxon>Pseudoramibacter</taxon>
    </lineage>
</organism>
<comment type="cofactor">
    <cofactor evidence="1">
        <name>Mg(2+)</name>
        <dbReference type="ChEBI" id="CHEBI:18420"/>
    </cofactor>
</comment>
<dbReference type="HOGENOM" id="CLU_014015_0_1_9"/>
<dbReference type="InterPro" id="IPR053378">
    <property type="entry name" value="Prenyl_diphosphate_synthase"/>
</dbReference>
<evidence type="ECO:0000256" key="10">
    <source>
        <dbReference type="ARBA" id="ARBA00032873"/>
    </source>
</evidence>
<name>E6MEW0_9FIRM</name>
<dbReference type="EC" id="2.5.1.10" evidence="3"/>
<dbReference type="GO" id="GO:0004337">
    <property type="term" value="F:(2E,6E)-farnesyl diphosphate synthase activity"/>
    <property type="evidence" value="ECO:0007669"/>
    <property type="project" value="UniProtKB-EC"/>
</dbReference>
<evidence type="ECO:0000313" key="14">
    <source>
        <dbReference type="Proteomes" id="UP000004754"/>
    </source>
</evidence>
<evidence type="ECO:0000256" key="12">
    <source>
        <dbReference type="RuleBase" id="RU004466"/>
    </source>
</evidence>
<reference evidence="13 14" key="1">
    <citation type="submission" date="2010-12" db="EMBL/GenBank/DDBJ databases">
        <authorList>
            <person name="Muzny D."/>
            <person name="Qin X."/>
            <person name="Deng J."/>
            <person name="Jiang H."/>
            <person name="Liu Y."/>
            <person name="Qu J."/>
            <person name="Song X.-Z."/>
            <person name="Zhang L."/>
            <person name="Thornton R."/>
            <person name="Coyle M."/>
            <person name="Francisco L."/>
            <person name="Jackson L."/>
            <person name="Javaid M."/>
            <person name="Korchina V."/>
            <person name="Kovar C."/>
            <person name="Mata R."/>
            <person name="Mathew T."/>
            <person name="Ngo R."/>
            <person name="Nguyen L."/>
            <person name="Nguyen N."/>
            <person name="Okwuonu G."/>
            <person name="Ongeri F."/>
            <person name="Pham C."/>
            <person name="Simmons D."/>
            <person name="Wilczek-Boney K."/>
            <person name="Hale W."/>
            <person name="Jakkamsetti A."/>
            <person name="Pham P."/>
            <person name="Ruth R."/>
            <person name="San Lucas F."/>
            <person name="Warren J."/>
            <person name="Zhang J."/>
            <person name="Zhao Z."/>
            <person name="Zhou C."/>
            <person name="Zhu D."/>
            <person name="Lee S."/>
            <person name="Bess C."/>
            <person name="Blankenburg K."/>
            <person name="Forbes L."/>
            <person name="Fu Q."/>
            <person name="Gubbala S."/>
            <person name="Hirani K."/>
            <person name="Jayaseelan J.C."/>
            <person name="Lara F."/>
            <person name="Munidasa M."/>
            <person name="Palculict T."/>
            <person name="Patil S."/>
            <person name="Pu L.-L."/>
            <person name="Saada N."/>
            <person name="Tang L."/>
            <person name="Weissenberger G."/>
            <person name="Zhu Y."/>
            <person name="Hemphill L."/>
            <person name="Shang Y."/>
            <person name="Youmans B."/>
            <person name="Ayvaz T."/>
            <person name="Ross M."/>
            <person name="Santibanez J."/>
            <person name="Aqrawi P."/>
            <person name="Gross S."/>
            <person name="Joshi V."/>
            <person name="Fowler G."/>
            <person name="Nazareth L."/>
            <person name="Reid J."/>
            <person name="Worley K."/>
            <person name="Petrosino J."/>
            <person name="Highlander S."/>
            <person name="Gibbs R."/>
        </authorList>
    </citation>
    <scope>NUCLEOTIDE SEQUENCE [LARGE SCALE GENOMIC DNA]</scope>
    <source>
        <strain evidence="13 14">ATCC 23263</strain>
    </source>
</reference>
<protein>
    <recommendedName>
        <fullName evidence="4">Farnesyl diphosphate synthase</fullName>
        <ecNumber evidence="3">2.5.1.10</ecNumber>
    </recommendedName>
    <alternativeName>
        <fullName evidence="10">(2E,6E)-farnesyl diphosphate synthase</fullName>
    </alternativeName>
    <alternativeName>
        <fullName evidence="9">Geranyltranstransferase</fullName>
    </alternativeName>
</protein>
<dbReference type="PANTHER" id="PTHR43281:SF1">
    <property type="entry name" value="FARNESYL DIPHOSPHATE SYNTHASE"/>
    <property type="match status" value="1"/>
</dbReference>
<evidence type="ECO:0000256" key="8">
    <source>
        <dbReference type="ARBA" id="ARBA00023229"/>
    </source>
</evidence>
<dbReference type="RefSeq" id="WP_006597962.1">
    <property type="nucleotide sequence ID" value="NZ_GL622359.1"/>
</dbReference>
<dbReference type="eggNOG" id="COG0142">
    <property type="taxonomic scope" value="Bacteria"/>
</dbReference>
<dbReference type="SFLD" id="SFLDS00005">
    <property type="entry name" value="Isoprenoid_Synthase_Type_I"/>
    <property type="match status" value="1"/>
</dbReference>
<comment type="catalytic activity">
    <reaction evidence="11">
        <text>isopentenyl diphosphate + (2E)-geranyl diphosphate = (2E,6E)-farnesyl diphosphate + diphosphate</text>
        <dbReference type="Rhea" id="RHEA:19361"/>
        <dbReference type="ChEBI" id="CHEBI:33019"/>
        <dbReference type="ChEBI" id="CHEBI:58057"/>
        <dbReference type="ChEBI" id="CHEBI:128769"/>
        <dbReference type="ChEBI" id="CHEBI:175763"/>
        <dbReference type="EC" id="2.5.1.10"/>
    </reaction>
</comment>
<evidence type="ECO:0000256" key="1">
    <source>
        <dbReference type="ARBA" id="ARBA00001946"/>
    </source>
</evidence>
<dbReference type="GO" id="GO:0046872">
    <property type="term" value="F:metal ion binding"/>
    <property type="evidence" value="ECO:0007669"/>
    <property type="project" value="UniProtKB-KW"/>
</dbReference>
<evidence type="ECO:0000256" key="9">
    <source>
        <dbReference type="ARBA" id="ARBA00032380"/>
    </source>
</evidence>
<dbReference type="Gene3D" id="1.10.600.10">
    <property type="entry name" value="Farnesyl Diphosphate Synthase"/>
    <property type="match status" value="1"/>
</dbReference>
<dbReference type="GO" id="GO:0005737">
    <property type="term" value="C:cytoplasm"/>
    <property type="evidence" value="ECO:0007669"/>
    <property type="project" value="UniProtKB-ARBA"/>
</dbReference>
<dbReference type="Proteomes" id="UP000004754">
    <property type="component" value="Unassembled WGS sequence"/>
</dbReference>
<proteinExistence type="inferred from homology"/>
<keyword evidence="6" id="KW-0479">Metal-binding</keyword>
<sequence>MHQSKEDRVRTAKFANRLTKKGHQIEAYLTDCFVGPFDAPDIIVSAMKYSLFAGGKRVRPILLMETCAMFGGDERVAIPFACAIEMIHTYSLIHDDLPAMDNDDLRRGEPTNHKVYGENIAILAGDALLNAAVETAVEGIETMEPAERARGIAALSLLMRAAGVNGMIGGQTGDLLAEDDDAINEDKIVYIHAHKTGALLTAAVLIGAVLAGASEDEQQALRNYGSAIGMAFQVVDDILDVESETAVLGKPVGSDAEESKTTFVSLFGLESAKVKAEEYHQEAIAALAGIQRDTIFLEEMADFICRRNR</sequence>
<dbReference type="SUPFAM" id="SSF48576">
    <property type="entry name" value="Terpenoid synthases"/>
    <property type="match status" value="1"/>
</dbReference>
<dbReference type="CDD" id="cd00685">
    <property type="entry name" value="Trans_IPPS_HT"/>
    <property type="match status" value="1"/>
</dbReference>
<keyword evidence="7" id="KW-0460">Magnesium</keyword>
<gene>
    <name evidence="13" type="ORF">HMP0721_0543</name>
</gene>
<keyword evidence="8" id="KW-0414">Isoprene biosynthesis</keyword>
<keyword evidence="5 12" id="KW-0808">Transferase</keyword>
<dbReference type="EMBL" id="AEQN01000009">
    <property type="protein sequence ID" value="EFV02398.1"/>
    <property type="molecule type" value="Genomic_DNA"/>
</dbReference>
<dbReference type="NCBIfam" id="NF045485">
    <property type="entry name" value="FPPsyn"/>
    <property type="match status" value="1"/>
</dbReference>
<dbReference type="PANTHER" id="PTHR43281">
    <property type="entry name" value="FARNESYL DIPHOSPHATE SYNTHASE"/>
    <property type="match status" value="1"/>
</dbReference>
<evidence type="ECO:0000256" key="11">
    <source>
        <dbReference type="ARBA" id="ARBA00049399"/>
    </source>
</evidence>
<dbReference type="InterPro" id="IPR000092">
    <property type="entry name" value="Polyprenyl_synt"/>
</dbReference>
<evidence type="ECO:0000256" key="4">
    <source>
        <dbReference type="ARBA" id="ARBA00015100"/>
    </source>
</evidence>
<dbReference type="GO" id="GO:0016114">
    <property type="term" value="P:terpenoid biosynthetic process"/>
    <property type="evidence" value="ECO:0007669"/>
    <property type="project" value="UniProtKB-ARBA"/>
</dbReference>
<comment type="similarity">
    <text evidence="2 12">Belongs to the FPP/GGPP synthase family.</text>
</comment>
<dbReference type="SFLD" id="SFLDG01017">
    <property type="entry name" value="Polyprenyl_Transferase_Like"/>
    <property type="match status" value="1"/>
</dbReference>
<dbReference type="FunFam" id="1.10.600.10:FF:000001">
    <property type="entry name" value="Geranylgeranyl diphosphate synthase"/>
    <property type="match status" value="1"/>
</dbReference>
<evidence type="ECO:0000313" key="13">
    <source>
        <dbReference type="EMBL" id="EFV02398.1"/>
    </source>
</evidence>